<evidence type="ECO:0000313" key="1">
    <source>
        <dbReference type="EMBL" id="SVD29858.1"/>
    </source>
</evidence>
<sequence length="33" mass="3658">MSGFLIDVQRKATDAANLFVRNARAIKQGDHVD</sequence>
<gene>
    <name evidence="1" type="ORF">METZ01_LOCUS382712</name>
</gene>
<reference evidence="1" key="1">
    <citation type="submission" date="2018-05" db="EMBL/GenBank/DDBJ databases">
        <authorList>
            <person name="Lanie J.A."/>
            <person name="Ng W.-L."/>
            <person name="Kazmierczak K.M."/>
            <person name="Andrzejewski T.M."/>
            <person name="Davidsen T.M."/>
            <person name="Wayne K.J."/>
            <person name="Tettelin H."/>
            <person name="Glass J.I."/>
            <person name="Rusch D."/>
            <person name="Podicherti R."/>
            <person name="Tsui H.-C.T."/>
            <person name="Winkler M.E."/>
        </authorList>
    </citation>
    <scope>NUCLEOTIDE SEQUENCE</scope>
</reference>
<accession>A0A382U851</accession>
<dbReference type="EMBL" id="UINC01141866">
    <property type="protein sequence ID" value="SVD29858.1"/>
    <property type="molecule type" value="Genomic_DNA"/>
</dbReference>
<organism evidence="1">
    <name type="scientific">marine metagenome</name>
    <dbReference type="NCBI Taxonomy" id="408172"/>
    <lineage>
        <taxon>unclassified sequences</taxon>
        <taxon>metagenomes</taxon>
        <taxon>ecological metagenomes</taxon>
    </lineage>
</organism>
<protein>
    <submittedName>
        <fullName evidence="1">Uncharacterized protein</fullName>
    </submittedName>
</protein>
<name>A0A382U851_9ZZZZ</name>
<dbReference type="AlphaFoldDB" id="A0A382U851"/>
<proteinExistence type="predicted"/>